<organism evidence="12 13">
    <name type="scientific">Mycena citricolor</name>
    <dbReference type="NCBI Taxonomy" id="2018698"/>
    <lineage>
        <taxon>Eukaryota</taxon>
        <taxon>Fungi</taxon>
        <taxon>Dikarya</taxon>
        <taxon>Basidiomycota</taxon>
        <taxon>Agaricomycotina</taxon>
        <taxon>Agaricomycetes</taxon>
        <taxon>Agaricomycetidae</taxon>
        <taxon>Agaricales</taxon>
        <taxon>Marasmiineae</taxon>
        <taxon>Mycenaceae</taxon>
        <taxon>Mycena</taxon>
    </lineage>
</organism>
<evidence type="ECO:0000256" key="1">
    <source>
        <dbReference type="ARBA" id="ARBA00008834"/>
    </source>
</evidence>
<dbReference type="InterPro" id="IPR012334">
    <property type="entry name" value="Pectin_lyas_fold"/>
</dbReference>
<evidence type="ECO:0000256" key="2">
    <source>
        <dbReference type="ARBA" id="ARBA00012736"/>
    </source>
</evidence>
<dbReference type="SMART" id="SM00710">
    <property type="entry name" value="PbH1"/>
    <property type="match status" value="5"/>
</dbReference>
<evidence type="ECO:0000313" key="13">
    <source>
        <dbReference type="Proteomes" id="UP001295794"/>
    </source>
</evidence>
<sequence length="449" mass="45822">MTGSSSRVVDDLVLIAGTSFSSLVSSTPMPSITSFLQLSALVGAALALPGNLTLVENDKRAAACTVNSVASAANLASCTSVVIQGFTVPAGNTLTISAAKGATVTLAGDVVFAKTTTPGPLFILNTDAVAFNGGGHKIDGNGASYWDGKGSNGGTFKPHPFIKVKGYGTFQQFTVLNSPAQAISVGTTGGATTISHVTVDNSLGDTKGGHNTDAFDVSASDVTISSCTVMNQDDCLALNSGDNVVFEDNSCANGHGISIGSMATGKSVTNFKALRNTVTNSLYGIRIKVQASATGAKVAGALYDGNKLSGITSYGVLITQSYPANAGTPGTGGPISGVAFSGGKTTVAGTSNAYGLVIDCGACTGTWDFSGLDITAAGKGHILTMDKAKVALWRSLLNFGLWGLQCELRQYHFLLYIETYPAINYNTFSSHMFSEPRSAALHGIASSVP</sequence>
<evidence type="ECO:0000256" key="7">
    <source>
        <dbReference type="ARBA" id="ARBA00023295"/>
    </source>
</evidence>
<proteinExistence type="inferred from homology"/>
<dbReference type="AlphaFoldDB" id="A0AAD2Q3D8"/>
<gene>
    <name evidence="12" type="ORF">MYCIT1_LOCUS16947</name>
</gene>
<dbReference type="GO" id="GO:0004650">
    <property type="term" value="F:polygalacturonase activity"/>
    <property type="evidence" value="ECO:0007669"/>
    <property type="project" value="UniProtKB-EC"/>
</dbReference>
<comment type="similarity">
    <text evidence="1 11">Belongs to the glycosyl hydrolase 28 family.</text>
</comment>
<comment type="catalytic activity">
    <reaction evidence="9">
        <text>(1,4-alpha-D-galacturonosyl)n+m + H2O = (1,4-alpha-D-galacturonosyl)n + (1,4-alpha-D-galacturonosyl)m.</text>
        <dbReference type="EC" id="3.2.1.15"/>
    </reaction>
</comment>
<dbReference type="EC" id="3.2.1.15" evidence="2"/>
<keyword evidence="4" id="KW-0677">Repeat</keyword>
<evidence type="ECO:0000256" key="4">
    <source>
        <dbReference type="ARBA" id="ARBA00022737"/>
    </source>
</evidence>
<dbReference type="GO" id="GO:0045490">
    <property type="term" value="P:pectin catabolic process"/>
    <property type="evidence" value="ECO:0007669"/>
    <property type="project" value="TreeGrafter"/>
</dbReference>
<dbReference type="PANTHER" id="PTHR31884">
    <property type="entry name" value="POLYGALACTURONASE"/>
    <property type="match status" value="1"/>
</dbReference>
<keyword evidence="13" id="KW-1185">Reference proteome</keyword>
<keyword evidence="5 11" id="KW-0378">Hydrolase</keyword>
<keyword evidence="8" id="KW-0961">Cell wall biogenesis/degradation</keyword>
<dbReference type="SUPFAM" id="SSF51126">
    <property type="entry name" value="Pectin lyase-like"/>
    <property type="match status" value="1"/>
</dbReference>
<dbReference type="PANTHER" id="PTHR31884:SF1">
    <property type="entry name" value="POLYGALACTURONASE"/>
    <property type="match status" value="1"/>
</dbReference>
<dbReference type="Pfam" id="PF00295">
    <property type="entry name" value="Glyco_hydro_28"/>
    <property type="match status" value="1"/>
</dbReference>
<dbReference type="InterPro" id="IPR011050">
    <property type="entry name" value="Pectin_lyase_fold/virulence"/>
</dbReference>
<accession>A0AAD2Q3D8</accession>
<dbReference type="GO" id="GO:0005576">
    <property type="term" value="C:extracellular region"/>
    <property type="evidence" value="ECO:0007669"/>
    <property type="project" value="TreeGrafter"/>
</dbReference>
<reference evidence="12" key="1">
    <citation type="submission" date="2023-11" db="EMBL/GenBank/DDBJ databases">
        <authorList>
            <person name="De Vega J J."/>
            <person name="De Vega J J."/>
        </authorList>
    </citation>
    <scope>NUCLEOTIDE SEQUENCE</scope>
</reference>
<comment type="caution">
    <text evidence="12">The sequence shown here is derived from an EMBL/GenBank/DDBJ whole genome shotgun (WGS) entry which is preliminary data.</text>
</comment>
<feature type="active site" evidence="10">
    <location>
        <position position="255"/>
    </location>
</feature>
<evidence type="ECO:0000256" key="5">
    <source>
        <dbReference type="ARBA" id="ARBA00022801"/>
    </source>
</evidence>
<name>A0AAD2Q3D8_9AGAR</name>
<keyword evidence="3" id="KW-0732">Signal</keyword>
<dbReference type="Proteomes" id="UP001295794">
    <property type="component" value="Unassembled WGS sequence"/>
</dbReference>
<dbReference type="InterPro" id="IPR006626">
    <property type="entry name" value="PbH1"/>
</dbReference>
<protein>
    <recommendedName>
        <fullName evidence="2">endo-polygalacturonase</fullName>
        <ecNumber evidence="2">3.2.1.15</ecNumber>
    </recommendedName>
</protein>
<evidence type="ECO:0000313" key="12">
    <source>
        <dbReference type="EMBL" id="CAK5271703.1"/>
    </source>
</evidence>
<dbReference type="GO" id="GO:0071555">
    <property type="term" value="P:cell wall organization"/>
    <property type="evidence" value="ECO:0007669"/>
    <property type="project" value="UniProtKB-KW"/>
</dbReference>
<keyword evidence="7 11" id="KW-0326">Glycosidase</keyword>
<dbReference type="EMBL" id="CAVNYO010000174">
    <property type="protein sequence ID" value="CAK5271703.1"/>
    <property type="molecule type" value="Genomic_DNA"/>
</dbReference>
<evidence type="ECO:0000256" key="11">
    <source>
        <dbReference type="RuleBase" id="RU361169"/>
    </source>
</evidence>
<dbReference type="PROSITE" id="PS00502">
    <property type="entry name" value="POLYGALACTURONASE"/>
    <property type="match status" value="1"/>
</dbReference>
<evidence type="ECO:0000256" key="3">
    <source>
        <dbReference type="ARBA" id="ARBA00022729"/>
    </source>
</evidence>
<evidence type="ECO:0000256" key="9">
    <source>
        <dbReference type="ARBA" id="ARBA00034074"/>
    </source>
</evidence>
<evidence type="ECO:0000256" key="6">
    <source>
        <dbReference type="ARBA" id="ARBA00023157"/>
    </source>
</evidence>
<evidence type="ECO:0000256" key="8">
    <source>
        <dbReference type="ARBA" id="ARBA00023316"/>
    </source>
</evidence>
<dbReference type="Gene3D" id="2.160.20.10">
    <property type="entry name" value="Single-stranded right-handed beta-helix, Pectin lyase-like"/>
    <property type="match status" value="1"/>
</dbReference>
<dbReference type="InterPro" id="IPR000743">
    <property type="entry name" value="Glyco_hydro_28"/>
</dbReference>
<evidence type="ECO:0000256" key="10">
    <source>
        <dbReference type="PROSITE-ProRule" id="PRU10052"/>
    </source>
</evidence>
<dbReference type="InterPro" id="IPR050434">
    <property type="entry name" value="Glycosyl_hydrlase_28"/>
</dbReference>
<keyword evidence="6" id="KW-1015">Disulfide bond</keyword>